<protein>
    <recommendedName>
        <fullName evidence="3">Secreted protein</fullName>
    </recommendedName>
</protein>
<evidence type="ECO:0000313" key="2">
    <source>
        <dbReference type="Proteomes" id="UP001412067"/>
    </source>
</evidence>
<dbReference type="EMBL" id="JBBWWR010000016">
    <property type="protein sequence ID" value="KAK8947937.1"/>
    <property type="molecule type" value="Genomic_DNA"/>
</dbReference>
<organism evidence="1 2">
    <name type="scientific">Platanthera guangdongensis</name>
    <dbReference type="NCBI Taxonomy" id="2320717"/>
    <lineage>
        <taxon>Eukaryota</taxon>
        <taxon>Viridiplantae</taxon>
        <taxon>Streptophyta</taxon>
        <taxon>Embryophyta</taxon>
        <taxon>Tracheophyta</taxon>
        <taxon>Spermatophyta</taxon>
        <taxon>Magnoliopsida</taxon>
        <taxon>Liliopsida</taxon>
        <taxon>Asparagales</taxon>
        <taxon>Orchidaceae</taxon>
        <taxon>Orchidoideae</taxon>
        <taxon>Orchideae</taxon>
        <taxon>Orchidinae</taxon>
        <taxon>Platanthera</taxon>
    </lineage>
</organism>
<keyword evidence="2" id="KW-1185">Reference proteome</keyword>
<evidence type="ECO:0008006" key="3">
    <source>
        <dbReference type="Google" id="ProtNLM"/>
    </source>
</evidence>
<gene>
    <name evidence="1" type="ORF">KSP40_PGU011920</name>
</gene>
<dbReference type="Proteomes" id="UP001412067">
    <property type="component" value="Unassembled WGS sequence"/>
</dbReference>
<comment type="caution">
    <text evidence="1">The sequence shown here is derived from an EMBL/GenBank/DDBJ whole genome shotgun (WGS) entry which is preliminary data.</text>
</comment>
<accession>A0ABR2LQX9</accession>
<sequence length="79" mass="9008">MIRRACLLFSISCCSIITMDLDSKSSVWRKVGEILRSGCTRLFIFSLIFWGRPIHALWRTSLAGFPWCLMWSSSAPHGV</sequence>
<reference evidence="1 2" key="1">
    <citation type="journal article" date="2022" name="Nat. Plants">
        <title>Genomes of leafy and leafless Platanthera orchids illuminate the evolution of mycoheterotrophy.</title>
        <authorList>
            <person name="Li M.H."/>
            <person name="Liu K.W."/>
            <person name="Li Z."/>
            <person name="Lu H.C."/>
            <person name="Ye Q.L."/>
            <person name="Zhang D."/>
            <person name="Wang J.Y."/>
            <person name="Li Y.F."/>
            <person name="Zhong Z.M."/>
            <person name="Liu X."/>
            <person name="Yu X."/>
            <person name="Liu D.K."/>
            <person name="Tu X.D."/>
            <person name="Liu B."/>
            <person name="Hao Y."/>
            <person name="Liao X.Y."/>
            <person name="Jiang Y.T."/>
            <person name="Sun W.H."/>
            <person name="Chen J."/>
            <person name="Chen Y.Q."/>
            <person name="Ai Y."/>
            <person name="Zhai J.W."/>
            <person name="Wu S.S."/>
            <person name="Zhou Z."/>
            <person name="Hsiao Y.Y."/>
            <person name="Wu W.L."/>
            <person name="Chen Y.Y."/>
            <person name="Lin Y.F."/>
            <person name="Hsu J.L."/>
            <person name="Li C.Y."/>
            <person name="Wang Z.W."/>
            <person name="Zhao X."/>
            <person name="Zhong W.Y."/>
            <person name="Ma X.K."/>
            <person name="Ma L."/>
            <person name="Huang J."/>
            <person name="Chen G.Z."/>
            <person name="Huang M.Z."/>
            <person name="Huang L."/>
            <person name="Peng D.H."/>
            <person name="Luo Y.B."/>
            <person name="Zou S.Q."/>
            <person name="Chen S.P."/>
            <person name="Lan S."/>
            <person name="Tsai W.C."/>
            <person name="Van de Peer Y."/>
            <person name="Liu Z.J."/>
        </authorList>
    </citation>
    <scope>NUCLEOTIDE SEQUENCE [LARGE SCALE GENOMIC DNA]</scope>
    <source>
        <strain evidence="1">Lor288</strain>
    </source>
</reference>
<proteinExistence type="predicted"/>
<name>A0ABR2LQX9_9ASPA</name>
<evidence type="ECO:0000313" key="1">
    <source>
        <dbReference type="EMBL" id="KAK8947937.1"/>
    </source>
</evidence>